<dbReference type="Proteomes" id="UP001652504">
    <property type="component" value="Unassembled WGS sequence"/>
</dbReference>
<evidence type="ECO:0000313" key="1">
    <source>
        <dbReference type="EMBL" id="MCV2883471.1"/>
    </source>
</evidence>
<reference evidence="1 2" key="1">
    <citation type="submission" date="2022-10" db="EMBL/GenBank/DDBJ databases">
        <title>Aestuariibacter sp. AA17 isolated from Montipora capitata coral fragment.</title>
        <authorList>
            <person name="Emsley S.A."/>
            <person name="Pfannmuller K.M."/>
            <person name="Loughran R.M."/>
            <person name="Shlafstein M."/>
            <person name="Papke E."/>
            <person name="Saw J.H."/>
            <person name="Ushijima B."/>
            <person name="Videau P."/>
        </authorList>
    </citation>
    <scope>NUCLEOTIDE SEQUENCE [LARGE SCALE GENOMIC DNA]</scope>
    <source>
        <strain evidence="1 2">AA17</strain>
    </source>
</reference>
<sequence length="159" mass="18102">MTLNAQAQPAQQSDPSPSKEMKIYAAYISHFIQLIDWPRKTNHSNTIIFCTDAATSFIDFFQQLQLSKNAHSHEITISNSIAYPDCNLVFLTRPTIQMLPPSRTRIIISINYQQVHPNTLITFSKKANTIQYEINITELQKLDISLPAEILRLAGSIKR</sequence>
<keyword evidence="2" id="KW-1185">Reference proteome</keyword>
<organism evidence="1 2">
    <name type="scientific">Fluctibacter corallii</name>
    <dbReference type="NCBI Taxonomy" id="2984329"/>
    <lineage>
        <taxon>Bacteria</taxon>
        <taxon>Pseudomonadati</taxon>
        <taxon>Pseudomonadota</taxon>
        <taxon>Gammaproteobacteria</taxon>
        <taxon>Alteromonadales</taxon>
        <taxon>Alteromonadaceae</taxon>
        <taxon>Fluctibacter</taxon>
    </lineage>
</organism>
<proteinExistence type="predicted"/>
<name>A0ABT3A524_9ALTE</name>
<dbReference type="InterPro" id="IPR025293">
    <property type="entry name" value="YfiR/HmsC-like"/>
</dbReference>
<accession>A0ABT3A524</accession>
<dbReference type="Pfam" id="PF13689">
    <property type="entry name" value="DUF4154"/>
    <property type="match status" value="1"/>
</dbReference>
<dbReference type="RefSeq" id="WP_263710669.1">
    <property type="nucleotide sequence ID" value="NZ_JAOWKX010000001.1"/>
</dbReference>
<gene>
    <name evidence="1" type="ORF">OE749_02010</name>
</gene>
<comment type="caution">
    <text evidence="1">The sequence shown here is derived from an EMBL/GenBank/DDBJ whole genome shotgun (WGS) entry which is preliminary data.</text>
</comment>
<dbReference type="EMBL" id="JAOWKX010000001">
    <property type="protein sequence ID" value="MCV2883471.1"/>
    <property type="molecule type" value="Genomic_DNA"/>
</dbReference>
<evidence type="ECO:0000313" key="2">
    <source>
        <dbReference type="Proteomes" id="UP001652504"/>
    </source>
</evidence>
<protein>
    <submittedName>
        <fullName evidence="1">YfiR family protein</fullName>
    </submittedName>
</protein>